<reference evidence="10 11" key="1">
    <citation type="journal article" date="2009" name="Genome Res.">
        <title>Whole genome sequence of Desulfovibrio magneticus strain RS-1 revealed common gene clusters in magnetotactic bacteria.</title>
        <authorList>
            <person name="Nakazawa H."/>
            <person name="Arakaki A."/>
            <person name="Narita-Yamada S."/>
            <person name="Yashiro I."/>
            <person name="Jinno K."/>
            <person name="Aoki N."/>
            <person name="Tsuruyama A."/>
            <person name="Okamura Y."/>
            <person name="Tanikawa S."/>
            <person name="Fujita N."/>
            <person name="Takeyama H."/>
            <person name="Matsunaga T."/>
        </authorList>
    </citation>
    <scope>NUCLEOTIDE SEQUENCE [LARGE SCALE GENOMIC DNA]</scope>
    <source>
        <strain evidence="11">ATCC 700980 / DSM 13731 / RS-1</strain>
    </source>
</reference>
<dbReference type="eggNOG" id="COG0626">
    <property type="taxonomic scope" value="Bacteria"/>
</dbReference>
<keyword evidence="11" id="KW-1185">Reference proteome</keyword>
<evidence type="ECO:0000256" key="6">
    <source>
        <dbReference type="ARBA" id="ARBA00023167"/>
    </source>
</evidence>
<evidence type="ECO:0000313" key="11">
    <source>
        <dbReference type="Proteomes" id="UP000009071"/>
    </source>
</evidence>
<evidence type="ECO:0000256" key="8">
    <source>
        <dbReference type="PIRSR" id="PIRSR001434-2"/>
    </source>
</evidence>
<dbReference type="CDD" id="cd00614">
    <property type="entry name" value="CGS_like"/>
    <property type="match status" value="1"/>
</dbReference>
<evidence type="ECO:0000256" key="2">
    <source>
        <dbReference type="ARBA" id="ARBA00009077"/>
    </source>
</evidence>
<dbReference type="GO" id="GO:0005737">
    <property type="term" value="C:cytoplasm"/>
    <property type="evidence" value="ECO:0007669"/>
    <property type="project" value="TreeGrafter"/>
</dbReference>
<evidence type="ECO:0000256" key="3">
    <source>
        <dbReference type="ARBA" id="ARBA00012224"/>
    </source>
</evidence>
<keyword evidence="4" id="KW-0028">Amino-acid biosynthesis</keyword>
<dbReference type="AlphaFoldDB" id="C4XM81"/>
<comment type="similarity">
    <text evidence="2 9">Belongs to the trans-sulfuration enzymes family.</text>
</comment>
<dbReference type="FunFam" id="3.90.1150.10:FF:000033">
    <property type="entry name" value="Cystathionine gamma-synthase"/>
    <property type="match status" value="1"/>
</dbReference>
<dbReference type="PANTHER" id="PTHR11808">
    <property type="entry name" value="TRANS-SULFURATION ENZYME FAMILY MEMBER"/>
    <property type="match status" value="1"/>
</dbReference>
<dbReference type="Proteomes" id="UP000009071">
    <property type="component" value="Chromosome"/>
</dbReference>
<dbReference type="InterPro" id="IPR015424">
    <property type="entry name" value="PyrdxlP-dep_Trfase"/>
</dbReference>
<dbReference type="FunFam" id="3.40.640.10:FF:000009">
    <property type="entry name" value="Cystathionine gamma-synthase homolog"/>
    <property type="match status" value="1"/>
</dbReference>
<dbReference type="SUPFAM" id="SSF53383">
    <property type="entry name" value="PLP-dependent transferases"/>
    <property type="match status" value="1"/>
</dbReference>
<evidence type="ECO:0000256" key="9">
    <source>
        <dbReference type="RuleBase" id="RU362118"/>
    </source>
</evidence>
<dbReference type="KEGG" id="dma:DMR_37180"/>
<dbReference type="GO" id="GO:0009086">
    <property type="term" value="P:methionine biosynthetic process"/>
    <property type="evidence" value="ECO:0007669"/>
    <property type="project" value="UniProtKB-KW"/>
</dbReference>
<keyword evidence="7" id="KW-0456">Lyase</keyword>
<gene>
    <name evidence="10" type="primary">metC</name>
    <name evidence="10" type="ordered locus">DMR_37180</name>
</gene>
<dbReference type="InterPro" id="IPR054542">
    <property type="entry name" value="Cys_met_metab_PP"/>
</dbReference>
<dbReference type="InterPro" id="IPR015421">
    <property type="entry name" value="PyrdxlP-dep_Trfase_major"/>
</dbReference>
<name>C4XM81_SOLM1</name>
<dbReference type="RefSeq" id="WP_015862351.1">
    <property type="nucleotide sequence ID" value="NC_012796.1"/>
</dbReference>
<accession>C4XM81</accession>
<dbReference type="InterPro" id="IPR015422">
    <property type="entry name" value="PyrdxlP-dep_Trfase_small"/>
</dbReference>
<evidence type="ECO:0000256" key="4">
    <source>
        <dbReference type="ARBA" id="ARBA00022605"/>
    </source>
</evidence>
<dbReference type="HOGENOM" id="CLU_018986_2_0_7"/>
<dbReference type="InterPro" id="IPR000277">
    <property type="entry name" value="Cys/Met-Metab_PyrdxlP-dep_enz"/>
</dbReference>
<dbReference type="EC" id="4.4.1.13" evidence="3"/>
<evidence type="ECO:0000313" key="10">
    <source>
        <dbReference type="EMBL" id="BAH77209.1"/>
    </source>
</evidence>
<dbReference type="Gene3D" id="3.90.1150.10">
    <property type="entry name" value="Aspartate Aminotransferase, domain 1"/>
    <property type="match status" value="1"/>
</dbReference>
<keyword evidence="6" id="KW-0486">Methionine biosynthesis</keyword>
<dbReference type="GO" id="GO:0047804">
    <property type="term" value="F:cysteine-S-conjugate beta-lyase activity"/>
    <property type="evidence" value="ECO:0007669"/>
    <property type="project" value="UniProtKB-EC"/>
</dbReference>
<evidence type="ECO:0000256" key="7">
    <source>
        <dbReference type="ARBA" id="ARBA00023239"/>
    </source>
</evidence>
<dbReference type="PIRSF" id="PIRSF001434">
    <property type="entry name" value="CGS"/>
    <property type="match status" value="1"/>
</dbReference>
<feature type="modified residue" description="N6-(pyridoxal phosphate)lysine" evidence="8">
    <location>
        <position position="195"/>
    </location>
</feature>
<dbReference type="Pfam" id="PF01053">
    <property type="entry name" value="Cys_Met_Meta_PP"/>
    <property type="match status" value="1"/>
</dbReference>
<dbReference type="STRING" id="573370.DMR_37180"/>
<keyword evidence="5 8" id="KW-0663">Pyridoxal phosphate</keyword>
<evidence type="ECO:0000256" key="1">
    <source>
        <dbReference type="ARBA" id="ARBA00001933"/>
    </source>
</evidence>
<dbReference type="GO" id="GO:0019346">
    <property type="term" value="P:transsulfuration"/>
    <property type="evidence" value="ECO:0007669"/>
    <property type="project" value="InterPro"/>
</dbReference>
<dbReference type="OrthoDB" id="9805807at2"/>
<dbReference type="GO" id="GO:0030170">
    <property type="term" value="F:pyridoxal phosphate binding"/>
    <property type="evidence" value="ECO:0007669"/>
    <property type="project" value="InterPro"/>
</dbReference>
<dbReference type="Gene3D" id="3.40.640.10">
    <property type="entry name" value="Type I PLP-dependent aspartate aminotransferase-like (Major domain)"/>
    <property type="match status" value="1"/>
</dbReference>
<protein>
    <recommendedName>
        <fullName evidence="3">cysteine-S-conjugate beta-lyase</fullName>
        <ecNumber evidence="3">4.4.1.13</ecNumber>
    </recommendedName>
</protein>
<dbReference type="PANTHER" id="PTHR11808:SF50">
    <property type="entry name" value="CYSTATHIONINE BETA-LYASE"/>
    <property type="match status" value="1"/>
</dbReference>
<evidence type="ECO:0000256" key="5">
    <source>
        <dbReference type="ARBA" id="ARBA00022898"/>
    </source>
</evidence>
<dbReference type="EMBL" id="AP010904">
    <property type="protein sequence ID" value="BAH77209.1"/>
    <property type="molecule type" value="Genomic_DNA"/>
</dbReference>
<proteinExistence type="inferred from homology"/>
<organism evidence="10 11">
    <name type="scientific">Solidesulfovibrio magneticus (strain ATCC 700980 / DSM 13731 / RS-1)</name>
    <name type="common">Desulfovibrio magneticus</name>
    <dbReference type="NCBI Taxonomy" id="573370"/>
    <lineage>
        <taxon>Bacteria</taxon>
        <taxon>Pseudomonadati</taxon>
        <taxon>Thermodesulfobacteriota</taxon>
        <taxon>Desulfovibrionia</taxon>
        <taxon>Desulfovibrionales</taxon>
        <taxon>Desulfovibrionaceae</taxon>
        <taxon>Solidesulfovibrio</taxon>
    </lineage>
</organism>
<sequence length="383" mass="40265">MDFTTLLIHGGQDPDEPYGDLSLPLHTASTFAQADPARPGRFDYARSGNPTRQAVETHIAALEGGERGLAFASGMAAITSVLLLFSPGDHIVAGRDLYGGAYRVLTTVFARWGLETTFVDTTDPDALDKAIGPRTKAVYIESPSNPLLTVTDLGAVAALAKARGVLAIIDNTFMTPFLQRPLAHGFDIALHSATKFLGGHSDLVAGLAVTADADLGRRLYAVQNACGAVLGPQDCWLLARGMRTLAVRLAAEQQTARQLATWLAARPEVARVHYPGLPDHPGHAIQARQADGPGAVLSFELAHAQAAATFMRAMRLPKVAVSLGGVESILSHPAAMSHAAMPPAERAARGITDALVRLSVGLESAADLQEDLDRALRAAADAA</sequence>
<dbReference type="PROSITE" id="PS00868">
    <property type="entry name" value="CYS_MET_METAB_PP"/>
    <property type="match status" value="1"/>
</dbReference>
<comment type="cofactor">
    <cofactor evidence="1 9">
        <name>pyridoxal 5'-phosphate</name>
        <dbReference type="ChEBI" id="CHEBI:597326"/>
    </cofactor>
</comment>